<dbReference type="AlphaFoldDB" id="A0ABC9NH41"/>
<reference evidence="1" key="2">
    <citation type="submission" date="2013-11" db="EMBL/GenBank/DDBJ databases">
        <title>Draft genome sequence of Bacteroides uniformis (ATCC 8492).</title>
        <authorList>
            <person name="Sudarsanam P."/>
            <person name="Ley R."/>
            <person name="Guruge J."/>
            <person name="Turnbaugh P.J."/>
            <person name="Mahowald M."/>
            <person name="Liep D."/>
            <person name="Gordon J."/>
        </authorList>
    </citation>
    <scope>NUCLEOTIDE SEQUENCE</scope>
    <source>
        <strain evidence="1">ATCC 8492</strain>
    </source>
</reference>
<gene>
    <name evidence="1" type="ORF">BACUNI_00308</name>
</gene>
<sequence length="48" mass="5590">MDSVSYRLAAFLMIKVTFIDFQVEFYSAANINIFPTFSPHLLNILQFD</sequence>
<accession>A0ABC9NH41</accession>
<protein>
    <submittedName>
        <fullName evidence="1">Uncharacterized protein</fullName>
    </submittedName>
</protein>
<dbReference type="EMBL" id="AAYH02000032">
    <property type="protein sequence ID" value="EDO56021.1"/>
    <property type="molecule type" value="Genomic_DNA"/>
</dbReference>
<comment type="caution">
    <text evidence="1">The sequence shown here is derived from an EMBL/GenBank/DDBJ whole genome shotgun (WGS) entry which is preliminary data.</text>
</comment>
<reference evidence="1" key="1">
    <citation type="submission" date="2007-06" db="EMBL/GenBank/DDBJ databases">
        <authorList>
            <person name="Fulton L."/>
            <person name="Clifton S."/>
            <person name="Fulton B."/>
            <person name="Xu J."/>
            <person name="Minx P."/>
            <person name="Pepin K.H."/>
            <person name="Johnson M."/>
            <person name="Thiruvilangam P."/>
            <person name="Bhonagiri V."/>
            <person name="Nash W.E."/>
            <person name="Mardis E.R."/>
            <person name="Wilson R.K."/>
        </authorList>
    </citation>
    <scope>NUCLEOTIDE SEQUENCE [LARGE SCALE GENOMIC DNA]</scope>
    <source>
        <strain evidence="1">ATCC 8492</strain>
    </source>
</reference>
<evidence type="ECO:0000313" key="1">
    <source>
        <dbReference type="EMBL" id="EDO56021.1"/>
    </source>
</evidence>
<name>A0ABC9NH41_BACUC</name>
<evidence type="ECO:0000313" key="2">
    <source>
        <dbReference type="Proteomes" id="UP000004110"/>
    </source>
</evidence>
<proteinExistence type="predicted"/>
<dbReference type="Proteomes" id="UP000004110">
    <property type="component" value="Unassembled WGS sequence"/>
</dbReference>
<organism evidence="1 2">
    <name type="scientific">Bacteroides uniformis (strain ATCC 8492 / DSM 6597 / CCUG 4942 / CIP 103695 / JCM 5828 / KCTC 5204 / NCTC 13054 / VPI 0061)</name>
    <dbReference type="NCBI Taxonomy" id="411479"/>
    <lineage>
        <taxon>Bacteria</taxon>
        <taxon>Pseudomonadati</taxon>
        <taxon>Bacteroidota</taxon>
        <taxon>Bacteroidia</taxon>
        <taxon>Bacteroidales</taxon>
        <taxon>Bacteroidaceae</taxon>
        <taxon>Bacteroides</taxon>
    </lineage>
</organism>
<keyword evidence="2" id="KW-1185">Reference proteome</keyword>